<organism evidence="1 2">
    <name type="scientific">Meganyctiphanes norvegica</name>
    <name type="common">Northern krill</name>
    <name type="synonym">Thysanopoda norvegica</name>
    <dbReference type="NCBI Taxonomy" id="48144"/>
    <lineage>
        <taxon>Eukaryota</taxon>
        <taxon>Metazoa</taxon>
        <taxon>Ecdysozoa</taxon>
        <taxon>Arthropoda</taxon>
        <taxon>Crustacea</taxon>
        <taxon>Multicrustacea</taxon>
        <taxon>Malacostraca</taxon>
        <taxon>Eumalacostraca</taxon>
        <taxon>Eucarida</taxon>
        <taxon>Euphausiacea</taxon>
        <taxon>Euphausiidae</taxon>
        <taxon>Meganyctiphanes</taxon>
    </lineage>
</organism>
<dbReference type="AlphaFoldDB" id="A0AAV2RAR1"/>
<evidence type="ECO:0000313" key="2">
    <source>
        <dbReference type="Proteomes" id="UP001497623"/>
    </source>
</evidence>
<dbReference type="Proteomes" id="UP001497623">
    <property type="component" value="Unassembled WGS sequence"/>
</dbReference>
<evidence type="ECO:0000313" key="1">
    <source>
        <dbReference type="EMBL" id="CAL4122189.1"/>
    </source>
</evidence>
<accession>A0AAV2RAR1</accession>
<dbReference type="EMBL" id="CAXKWB010019674">
    <property type="protein sequence ID" value="CAL4122189.1"/>
    <property type="molecule type" value="Genomic_DNA"/>
</dbReference>
<gene>
    <name evidence="1" type="ORF">MNOR_LOCUS22911</name>
</gene>
<protein>
    <submittedName>
        <fullName evidence="1">Uncharacterized protein</fullName>
    </submittedName>
</protein>
<feature type="non-terminal residue" evidence="1">
    <location>
        <position position="1"/>
    </location>
</feature>
<sequence length="110" mass="12327">IVYFCSLDESRLNTSVSSMMRRQSTVGGAYSSSSNLTDHQTIQVEVDSAASSPGLPRRPLEEEITFEALKKVLTESPEQKRKAEEERRLQITQAFMTESFEALVAKIQAK</sequence>
<feature type="non-terminal residue" evidence="1">
    <location>
        <position position="110"/>
    </location>
</feature>
<reference evidence="1 2" key="1">
    <citation type="submission" date="2024-05" db="EMBL/GenBank/DDBJ databases">
        <authorList>
            <person name="Wallberg A."/>
        </authorList>
    </citation>
    <scope>NUCLEOTIDE SEQUENCE [LARGE SCALE GENOMIC DNA]</scope>
</reference>
<keyword evidence="2" id="KW-1185">Reference proteome</keyword>
<name>A0AAV2RAR1_MEGNR</name>
<comment type="caution">
    <text evidence="1">The sequence shown here is derived from an EMBL/GenBank/DDBJ whole genome shotgun (WGS) entry which is preliminary data.</text>
</comment>
<proteinExistence type="predicted"/>